<sequence>MKHRRIIVTNYGGPDALHVVEEECPEPKVGEVRVRVLAAGVGQPDLMMREGFHPETPPLPFTPGWDLVGMVDKLGSGVSGVEPGQIIAALPISGAYAEFVCLAQRELVPVPPGVDVAEAVSLVLNYVTAYQMLHRCAKVEPGQHVLIHGAAGGVGSALLQLGRLAGLQMYGTCSSQDAIAVSGLGGIPIDYQRLDFVEEIRRLTGDGVDVVFDGIGGSHIWRSRDALHPRGKVVAYGLTASLRGGRQASGRSGRRNRFQRLAIFGVCIVGGWLLPGRKRVVPYSIQWLKRMKPALFRQDLTVLLDLLQQERIKPLIARKFSLSEARLAHELLGEKGVAGKIVLMANEALMG</sequence>
<dbReference type="RefSeq" id="WP_114134867.1">
    <property type="nucleotide sequence ID" value="NZ_CAXUOZ020000002.1"/>
</dbReference>
<organism evidence="2 3">
    <name type="scientific">Cupriavidus necator</name>
    <name type="common">Alcaligenes eutrophus</name>
    <name type="synonym">Ralstonia eutropha</name>
    <dbReference type="NCBI Taxonomy" id="106590"/>
    <lineage>
        <taxon>Bacteria</taxon>
        <taxon>Pseudomonadati</taxon>
        <taxon>Pseudomonadota</taxon>
        <taxon>Betaproteobacteria</taxon>
        <taxon>Burkholderiales</taxon>
        <taxon>Burkholderiaceae</taxon>
        <taxon>Cupriavidus</taxon>
    </lineage>
</organism>
<reference evidence="2 3" key="1">
    <citation type="submission" date="2018-04" db="EMBL/GenBank/DDBJ databases">
        <title>Cupriavidus necator CR12 genome sequencing and assembly.</title>
        <authorList>
            <person name="Ben Fekih I."/>
            <person name="Mazhar H.S."/>
            <person name="Bello S.K."/>
            <person name="Rensing C."/>
        </authorList>
    </citation>
    <scope>NUCLEOTIDE SEQUENCE [LARGE SCALE GENOMIC DNA]</scope>
    <source>
        <strain evidence="2 3">CR12</strain>
    </source>
</reference>
<dbReference type="GO" id="GO:0008270">
    <property type="term" value="F:zinc ion binding"/>
    <property type="evidence" value="ECO:0007669"/>
    <property type="project" value="InterPro"/>
</dbReference>
<accession>A0A367PDD3</accession>
<dbReference type="Pfam" id="PF13602">
    <property type="entry name" value="ADH_zinc_N_2"/>
    <property type="match status" value="1"/>
</dbReference>
<comment type="caution">
    <text evidence="2">The sequence shown here is derived from an EMBL/GenBank/DDBJ whole genome shotgun (WGS) entry which is preliminary data.</text>
</comment>
<dbReference type="GO" id="GO:0016491">
    <property type="term" value="F:oxidoreductase activity"/>
    <property type="evidence" value="ECO:0007669"/>
    <property type="project" value="InterPro"/>
</dbReference>
<evidence type="ECO:0000313" key="3">
    <source>
        <dbReference type="Proteomes" id="UP000253501"/>
    </source>
</evidence>
<dbReference type="InterPro" id="IPR036291">
    <property type="entry name" value="NAD(P)-bd_dom_sf"/>
</dbReference>
<dbReference type="EMBL" id="QDHA01000084">
    <property type="protein sequence ID" value="RCJ05075.1"/>
    <property type="molecule type" value="Genomic_DNA"/>
</dbReference>
<dbReference type="PROSITE" id="PS01162">
    <property type="entry name" value="QOR_ZETA_CRYSTAL"/>
    <property type="match status" value="1"/>
</dbReference>
<dbReference type="Gene3D" id="3.40.50.720">
    <property type="entry name" value="NAD(P)-binding Rossmann-like Domain"/>
    <property type="match status" value="1"/>
</dbReference>
<gene>
    <name evidence="2" type="ORF">DDK22_28750</name>
</gene>
<dbReference type="Pfam" id="PF08240">
    <property type="entry name" value="ADH_N"/>
    <property type="match status" value="1"/>
</dbReference>
<dbReference type="CDD" id="cd08273">
    <property type="entry name" value="MDR8"/>
    <property type="match status" value="1"/>
</dbReference>
<dbReference type="SUPFAM" id="SSF50129">
    <property type="entry name" value="GroES-like"/>
    <property type="match status" value="1"/>
</dbReference>
<dbReference type="InterPro" id="IPR002364">
    <property type="entry name" value="Quin_OxRdtase/zeta-crystal_CS"/>
</dbReference>
<dbReference type="SMART" id="SM00829">
    <property type="entry name" value="PKS_ER"/>
    <property type="match status" value="1"/>
</dbReference>
<dbReference type="Proteomes" id="UP000253501">
    <property type="component" value="Unassembled WGS sequence"/>
</dbReference>
<protein>
    <submittedName>
        <fullName evidence="2">Alcohol dehydrogenase</fullName>
    </submittedName>
</protein>
<dbReference type="InterPro" id="IPR051397">
    <property type="entry name" value="Zn-ADH-like_protein"/>
</dbReference>
<evidence type="ECO:0000259" key="1">
    <source>
        <dbReference type="SMART" id="SM00829"/>
    </source>
</evidence>
<dbReference type="SUPFAM" id="SSF51735">
    <property type="entry name" value="NAD(P)-binding Rossmann-fold domains"/>
    <property type="match status" value="1"/>
</dbReference>
<dbReference type="InterPro" id="IPR011032">
    <property type="entry name" value="GroES-like_sf"/>
</dbReference>
<dbReference type="Gene3D" id="3.90.180.10">
    <property type="entry name" value="Medium-chain alcohol dehydrogenases, catalytic domain"/>
    <property type="match status" value="1"/>
</dbReference>
<name>A0A367PDD3_CUPNE</name>
<dbReference type="InterPro" id="IPR013154">
    <property type="entry name" value="ADH-like_N"/>
</dbReference>
<evidence type="ECO:0000313" key="2">
    <source>
        <dbReference type="EMBL" id="RCJ05075.1"/>
    </source>
</evidence>
<dbReference type="AlphaFoldDB" id="A0A367PDD3"/>
<dbReference type="PANTHER" id="PTHR43677:SF4">
    <property type="entry name" value="QUINONE OXIDOREDUCTASE-LIKE PROTEIN 2"/>
    <property type="match status" value="1"/>
</dbReference>
<feature type="domain" description="Enoyl reductase (ER)" evidence="1">
    <location>
        <begin position="12"/>
        <end position="343"/>
    </location>
</feature>
<dbReference type="InterPro" id="IPR020843">
    <property type="entry name" value="ER"/>
</dbReference>
<proteinExistence type="predicted"/>
<dbReference type="PANTHER" id="PTHR43677">
    <property type="entry name" value="SHORT-CHAIN DEHYDROGENASE/REDUCTASE"/>
    <property type="match status" value="1"/>
</dbReference>